<dbReference type="Gene3D" id="3.10.129.10">
    <property type="entry name" value="Hotdog Thioesterase"/>
    <property type="match status" value="1"/>
</dbReference>
<dbReference type="CDD" id="cd03443">
    <property type="entry name" value="PaaI_thioesterase"/>
    <property type="match status" value="1"/>
</dbReference>
<gene>
    <name evidence="1" type="ORF">RXV79_22755</name>
</gene>
<dbReference type="Proteomes" id="UP001303946">
    <property type="component" value="Chromosome"/>
</dbReference>
<dbReference type="SUPFAM" id="SSF54637">
    <property type="entry name" value="Thioesterase/thiol ester dehydrase-isomerase"/>
    <property type="match status" value="1"/>
</dbReference>
<evidence type="ECO:0000313" key="2">
    <source>
        <dbReference type="Proteomes" id="UP001303946"/>
    </source>
</evidence>
<dbReference type="InterPro" id="IPR029069">
    <property type="entry name" value="HotDog_dom_sf"/>
</dbReference>
<reference evidence="1 2" key="1">
    <citation type="submission" date="2023-10" db="EMBL/GenBank/DDBJ databases">
        <title>Bacteria for the degradation of biodegradable plastic PBAT(Polybutylene adipate terephthalate).</title>
        <authorList>
            <person name="Weon H.-Y."/>
            <person name="Yeon J."/>
        </authorList>
    </citation>
    <scope>NUCLEOTIDE SEQUENCE [LARGE SCALE GENOMIC DNA]</scope>
    <source>
        <strain evidence="1 2">SBD 7-3</strain>
    </source>
</reference>
<sequence length="145" mass="15660">MSQNLALYQQLGPESFSAAIGNVAPYFASIEPQFVDLRKGFAEVRIRNQRKVHNHIGTVHAIALCNGAELVAGTCTDVSIPQGARWLPIAMTVQYLAKAKTDIRVVTEADGVDWSKPGNIEVPVAAYDTEGTKVLGAVITMNVKH</sequence>
<accession>A0ABZ0CRV5</accession>
<proteinExistence type="predicted"/>
<evidence type="ECO:0000313" key="1">
    <source>
        <dbReference type="EMBL" id="WOB07714.1"/>
    </source>
</evidence>
<name>A0ABZ0CRV5_9BURK</name>
<dbReference type="InterPro" id="IPR027961">
    <property type="entry name" value="DUF4442"/>
</dbReference>
<protein>
    <submittedName>
        <fullName evidence="1">Hotdog fold domain-containing protein</fullName>
    </submittedName>
</protein>
<dbReference type="RefSeq" id="WP_316700369.1">
    <property type="nucleotide sequence ID" value="NZ_CP136336.1"/>
</dbReference>
<keyword evidence="2" id="KW-1185">Reference proteome</keyword>
<dbReference type="EMBL" id="CP136336">
    <property type="protein sequence ID" value="WOB07714.1"/>
    <property type="molecule type" value="Genomic_DNA"/>
</dbReference>
<organism evidence="1 2">
    <name type="scientific">Piscinibacter gummiphilus</name>
    <dbReference type="NCBI Taxonomy" id="946333"/>
    <lineage>
        <taxon>Bacteria</taxon>
        <taxon>Pseudomonadati</taxon>
        <taxon>Pseudomonadota</taxon>
        <taxon>Betaproteobacteria</taxon>
        <taxon>Burkholderiales</taxon>
        <taxon>Sphaerotilaceae</taxon>
        <taxon>Piscinibacter</taxon>
    </lineage>
</organism>
<dbReference type="Pfam" id="PF14539">
    <property type="entry name" value="DUF4442"/>
    <property type="match status" value="1"/>
</dbReference>